<sequence length="399" mass="42751">MKQLIDENAAPIPKPNVDIISLSPTAEQYFLFSRVDGKLTVAQLCQSSGLGRENTLGCLEYLASAGAIELPGFEAAASPLAEESPAVAPSNNEPPTAAAETTSASPEAPAAKPAAPTVEKTPAAQSAHVIPNYPIPPEQFEFDPELLAHESPLDDGLRRELICLYAQLEQMSYYDLFGLSIGAGRKEIKKAYFRLSKRHHPDNFFRQDLGPLGKMQEAVFKEIARAYATLSKKGARRDYDAALSAHLAEQSGGAAESAPGEAAESSAAGASQDELRERNKRKAAGALLVRRAEKYQERGDYAQAAEEYRKALALVRDPQLAMRVADIMFSAAKMPKEAACFARAGLKLGAPPAEAHFIVGCALQSVGAEREAVKEFQKVLAHAPGHPGATERLGQFGAR</sequence>
<dbReference type="SMART" id="SM00271">
    <property type="entry name" value="DnaJ"/>
    <property type="match status" value="1"/>
</dbReference>
<evidence type="ECO:0000256" key="1">
    <source>
        <dbReference type="PROSITE-ProRule" id="PRU00339"/>
    </source>
</evidence>
<dbReference type="PROSITE" id="PS50076">
    <property type="entry name" value="DNAJ_2"/>
    <property type="match status" value="1"/>
</dbReference>
<name>A0A2Z4FMZ3_9DELT</name>
<dbReference type="Proteomes" id="UP000249799">
    <property type="component" value="Chromosome"/>
</dbReference>
<proteinExistence type="predicted"/>
<feature type="region of interest" description="Disordered" evidence="2">
    <location>
        <begin position="253"/>
        <end position="278"/>
    </location>
</feature>
<reference evidence="4 5" key="1">
    <citation type="submission" date="2018-06" db="EMBL/GenBank/DDBJ databases">
        <title>Lujinxingia sediminis gen. nov. sp. nov., a new facultative anaerobic member of the class Deltaproteobacteria, and proposal of Lujinxingaceae fam. nov.</title>
        <authorList>
            <person name="Guo L.-Y."/>
            <person name="Li C.-M."/>
            <person name="Wang S."/>
            <person name="Du Z.-J."/>
        </authorList>
    </citation>
    <scope>NUCLEOTIDE SEQUENCE [LARGE SCALE GENOMIC DNA]</scope>
    <source>
        <strain evidence="4 5">FA350</strain>
    </source>
</reference>
<dbReference type="InterPro" id="IPR036869">
    <property type="entry name" value="J_dom_sf"/>
</dbReference>
<dbReference type="InterPro" id="IPR052763">
    <property type="entry name" value="DnaJ_C4"/>
</dbReference>
<dbReference type="AlphaFoldDB" id="A0A2Z4FMZ3"/>
<keyword evidence="1" id="KW-0802">TPR repeat</keyword>
<feature type="compositionally biased region" description="Low complexity" evidence="2">
    <location>
        <begin position="253"/>
        <end position="271"/>
    </location>
</feature>
<dbReference type="OrthoDB" id="5513657at2"/>
<dbReference type="PRINTS" id="PR00625">
    <property type="entry name" value="JDOMAIN"/>
</dbReference>
<dbReference type="PANTHER" id="PTHR44825">
    <property type="match status" value="1"/>
</dbReference>
<dbReference type="EMBL" id="CP030032">
    <property type="protein sequence ID" value="AWV90303.1"/>
    <property type="molecule type" value="Genomic_DNA"/>
</dbReference>
<dbReference type="InterPro" id="IPR011990">
    <property type="entry name" value="TPR-like_helical_dom_sf"/>
</dbReference>
<keyword evidence="5" id="KW-1185">Reference proteome</keyword>
<dbReference type="Pfam" id="PF00226">
    <property type="entry name" value="DnaJ"/>
    <property type="match status" value="1"/>
</dbReference>
<feature type="domain" description="J" evidence="3">
    <location>
        <begin position="172"/>
        <end position="243"/>
    </location>
</feature>
<dbReference type="InterPro" id="IPR019734">
    <property type="entry name" value="TPR_rpt"/>
</dbReference>
<dbReference type="SUPFAM" id="SSF46565">
    <property type="entry name" value="Chaperone J-domain"/>
    <property type="match status" value="1"/>
</dbReference>
<feature type="region of interest" description="Disordered" evidence="2">
    <location>
        <begin position="81"/>
        <end position="125"/>
    </location>
</feature>
<dbReference type="Gene3D" id="1.10.287.110">
    <property type="entry name" value="DnaJ domain"/>
    <property type="match status" value="1"/>
</dbReference>
<organism evidence="4 5">
    <name type="scientific">Bradymonas sediminis</name>
    <dbReference type="NCBI Taxonomy" id="1548548"/>
    <lineage>
        <taxon>Bacteria</taxon>
        <taxon>Deltaproteobacteria</taxon>
        <taxon>Bradymonadales</taxon>
        <taxon>Bradymonadaceae</taxon>
        <taxon>Bradymonas</taxon>
    </lineage>
</organism>
<dbReference type="PANTHER" id="PTHR44825:SF1">
    <property type="entry name" value="DNAJ HOMOLOG SUBFAMILY C MEMBER 4"/>
    <property type="match status" value="1"/>
</dbReference>
<feature type="compositionally biased region" description="Low complexity" evidence="2">
    <location>
        <begin position="81"/>
        <end position="124"/>
    </location>
</feature>
<dbReference type="RefSeq" id="WP_111335660.1">
    <property type="nucleotide sequence ID" value="NZ_SNXT01000003.1"/>
</dbReference>
<dbReference type="PROSITE" id="PS50005">
    <property type="entry name" value="TPR"/>
    <property type="match status" value="2"/>
</dbReference>
<evidence type="ECO:0000313" key="4">
    <source>
        <dbReference type="EMBL" id="AWV90303.1"/>
    </source>
</evidence>
<dbReference type="CDD" id="cd06257">
    <property type="entry name" value="DnaJ"/>
    <property type="match status" value="1"/>
</dbReference>
<dbReference type="SUPFAM" id="SSF48452">
    <property type="entry name" value="TPR-like"/>
    <property type="match status" value="1"/>
</dbReference>
<dbReference type="InterPro" id="IPR001623">
    <property type="entry name" value="DnaJ_domain"/>
</dbReference>
<feature type="repeat" description="TPR" evidence="1">
    <location>
        <begin position="285"/>
        <end position="318"/>
    </location>
</feature>
<accession>A0A2Z4FMZ3</accession>
<evidence type="ECO:0000313" key="5">
    <source>
        <dbReference type="Proteomes" id="UP000249799"/>
    </source>
</evidence>
<dbReference type="SMART" id="SM00028">
    <property type="entry name" value="TPR"/>
    <property type="match status" value="2"/>
</dbReference>
<evidence type="ECO:0000259" key="3">
    <source>
        <dbReference type="PROSITE" id="PS50076"/>
    </source>
</evidence>
<evidence type="ECO:0000256" key="2">
    <source>
        <dbReference type="SAM" id="MobiDB-lite"/>
    </source>
</evidence>
<gene>
    <name evidence="4" type="ORF">DN745_13575</name>
</gene>
<dbReference type="KEGG" id="bsed:DN745_13575"/>
<protein>
    <recommendedName>
        <fullName evidence="3">J domain-containing protein</fullName>
    </recommendedName>
</protein>
<dbReference type="Gene3D" id="1.25.40.10">
    <property type="entry name" value="Tetratricopeptide repeat domain"/>
    <property type="match status" value="1"/>
</dbReference>
<feature type="repeat" description="TPR" evidence="1">
    <location>
        <begin position="353"/>
        <end position="386"/>
    </location>
</feature>